<evidence type="ECO:0000256" key="1">
    <source>
        <dbReference type="ARBA" id="ARBA00023002"/>
    </source>
</evidence>
<evidence type="ECO:0000313" key="4">
    <source>
        <dbReference type="Proteomes" id="UP000248795"/>
    </source>
</evidence>
<gene>
    <name evidence="3" type="ORF">DK847_18595</name>
</gene>
<dbReference type="InterPro" id="IPR002563">
    <property type="entry name" value="Flavin_Rdtase-like_dom"/>
</dbReference>
<dbReference type="SUPFAM" id="SSF50475">
    <property type="entry name" value="FMN-binding split barrel"/>
    <property type="match status" value="1"/>
</dbReference>
<dbReference type="PANTHER" id="PTHR30466:SF1">
    <property type="entry name" value="FMN REDUCTASE (NADH) RUTF"/>
    <property type="match status" value="1"/>
</dbReference>
<feature type="domain" description="Flavin reductase like" evidence="2">
    <location>
        <begin position="16"/>
        <end position="161"/>
    </location>
</feature>
<dbReference type="InterPro" id="IPR012349">
    <property type="entry name" value="Split_barrel_FMN-bd"/>
</dbReference>
<reference evidence="4" key="1">
    <citation type="submission" date="2018-06" db="EMBL/GenBank/DDBJ databases">
        <title>Aestuariibacter litoralis strain KCTC 52945T.</title>
        <authorList>
            <person name="Li X."/>
            <person name="Salam N."/>
            <person name="Li J.-L."/>
            <person name="Chen Y.-M."/>
            <person name="Yang Z.-W."/>
            <person name="Zhang L.-Y."/>
            <person name="Han M.-X."/>
            <person name="Xiao M."/>
            <person name="Li W.-J."/>
        </authorList>
    </citation>
    <scope>NUCLEOTIDE SEQUENCE [LARGE SCALE GENOMIC DNA]</scope>
    <source>
        <strain evidence="4">KCTC 52945</strain>
    </source>
</reference>
<accession>A0A2W2AJ68</accession>
<protein>
    <submittedName>
        <fullName evidence="3">Flavin reductase</fullName>
    </submittedName>
</protein>
<keyword evidence="1" id="KW-0560">Oxidoreductase</keyword>
<dbReference type="Pfam" id="PF01613">
    <property type="entry name" value="Flavin_Reduct"/>
    <property type="match status" value="1"/>
</dbReference>
<dbReference type="AlphaFoldDB" id="A0A2W2AJ68"/>
<dbReference type="Proteomes" id="UP000248795">
    <property type="component" value="Unassembled WGS sequence"/>
</dbReference>
<dbReference type="GO" id="GO:0006208">
    <property type="term" value="P:pyrimidine nucleobase catabolic process"/>
    <property type="evidence" value="ECO:0007669"/>
    <property type="project" value="TreeGrafter"/>
</dbReference>
<dbReference type="SMART" id="SM00903">
    <property type="entry name" value="Flavin_Reduct"/>
    <property type="match status" value="1"/>
</dbReference>
<comment type="caution">
    <text evidence="3">The sequence shown here is derived from an EMBL/GenBank/DDBJ whole genome shotgun (WGS) entry which is preliminary data.</text>
</comment>
<sequence length="164" mass="17402">MEGLHPVSRELFIRGMRQVASSVAVVTTHGAAGRHGATVSAFSSVSADPPQLLVCLRSASRIAAAVEANGAFCLNILSHRHPHVAERFSGSHDSAVADRFEGIDAHHAAHGFVVLPDATAFACTVSGRLAAGTHTIFLGQVQQVQTSDHDPLTYQQGRYRQLAQ</sequence>
<keyword evidence="4" id="KW-1185">Reference proteome</keyword>
<dbReference type="GO" id="GO:0010181">
    <property type="term" value="F:FMN binding"/>
    <property type="evidence" value="ECO:0007669"/>
    <property type="project" value="InterPro"/>
</dbReference>
<organism evidence="3 4">
    <name type="scientific">Aestuariivirga litoralis</name>
    <dbReference type="NCBI Taxonomy" id="2650924"/>
    <lineage>
        <taxon>Bacteria</taxon>
        <taxon>Pseudomonadati</taxon>
        <taxon>Pseudomonadota</taxon>
        <taxon>Alphaproteobacteria</taxon>
        <taxon>Hyphomicrobiales</taxon>
        <taxon>Aestuariivirgaceae</taxon>
        <taxon>Aestuariivirga</taxon>
    </lineage>
</organism>
<proteinExistence type="predicted"/>
<dbReference type="Gene3D" id="2.30.110.10">
    <property type="entry name" value="Electron Transport, Fmn-binding Protein, Chain A"/>
    <property type="match status" value="1"/>
</dbReference>
<dbReference type="EMBL" id="QKVK01000011">
    <property type="protein sequence ID" value="PZF75341.1"/>
    <property type="molecule type" value="Genomic_DNA"/>
</dbReference>
<dbReference type="RefSeq" id="WP_111200047.1">
    <property type="nucleotide sequence ID" value="NZ_QKVK01000011.1"/>
</dbReference>
<dbReference type="PANTHER" id="PTHR30466">
    <property type="entry name" value="FLAVIN REDUCTASE"/>
    <property type="match status" value="1"/>
</dbReference>
<dbReference type="GO" id="GO:0042602">
    <property type="term" value="F:riboflavin reductase (NADPH) activity"/>
    <property type="evidence" value="ECO:0007669"/>
    <property type="project" value="TreeGrafter"/>
</dbReference>
<name>A0A2W2AJ68_9HYPH</name>
<dbReference type="InterPro" id="IPR050268">
    <property type="entry name" value="NADH-dep_flavin_reductase"/>
</dbReference>
<evidence type="ECO:0000313" key="3">
    <source>
        <dbReference type="EMBL" id="PZF75341.1"/>
    </source>
</evidence>
<evidence type="ECO:0000259" key="2">
    <source>
        <dbReference type="SMART" id="SM00903"/>
    </source>
</evidence>